<dbReference type="PANTHER" id="PTHR33925:SF1">
    <property type="entry name" value="PROTEIN ACCUMULATION AND REPLICATION OF CHLOROPLASTS 6, CHLOROPLASTIC"/>
    <property type="match status" value="1"/>
</dbReference>
<sequence>MGRSPLQRLSNFERHRRHLLRPSPFSLLFHCYPRSFFPAHLAPPERHVPIPLHFYQVDLFVATPNNIPAERFEVYGVALALVAQAVTGKKPHLIPDADGQVQRLQQMKVSSQGSVVSIYSPEQNHEIDFALERGLCLLLVGELDECHKWLGLDSDDSDDSSYRNPPIVDIVMEKSQGDDDNDVRGLCKLLEAWLTEVVFTRFRDIKDIQFKLRDYYDDPAILRYLGRQEGGGHSSMAAAAAIVRIGAEATAVIDHAKASAIQALQKGEAPLEQLDPDDPAIEAETSGKNSYDEVPEEDLIIERIKHASVKIMCAGVAIGLMTLAGLKYLPARNGPFI</sequence>
<evidence type="ECO:0000259" key="2">
    <source>
        <dbReference type="Pfam" id="PF23468"/>
    </source>
</evidence>
<comment type="caution">
    <text evidence="3">The sequence shown here is derived from an EMBL/GenBank/DDBJ whole genome shotgun (WGS) entry which is preliminary data.</text>
</comment>
<feature type="region of interest" description="Disordered" evidence="1">
    <location>
        <begin position="272"/>
        <end position="292"/>
    </location>
</feature>
<gene>
    <name evidence="3" type="ORF">GH714_015924</name>
</gene>
<dbReference type="GO" id="GO:0009706">
    <property type="term" value="C:chloroplast inner membrane"/>
    <property type="evidence" value="ECO:0007669"/>
    <property type="project" value="TreeGrafter"/>
</dbReference>
<protein>
    <recommendedName>
        <fullName evidence="2">Plastid division protein CDP1-like 2nd alpha solenoid domain-containing protein</fullName>
    </recommendedName>
</protein>
<dbReference type="PANTHER" id="PTHR33925">
    <property type="entry name" value="PLASTID DIVISION PROTEIN CDP1, CHLOROPLASTIC-RELATED"/>
    <property type="match status" value="1"/>
</dbReference>
<keyword evidence="4" id="KW-1185">Reference proteome</keyword>
<dbReference type="Pfam" id="PF23468">
    <property type="entry name" value="ARC6"/>
    <property type="match status" value="1"/>
</dbReference>
<accession>A0A6A6NHM1</accession>
<feature type="domain" description="Plastid division protein CDP1-like 2nd alpha solenoid" evidence="2">
    <location>
        <begin position="56"/>
        <end position="247"/>
    </location>
</feature>
<dbReference type="InterPro" id="IPR057137">
    <property type="entry name" value="CDP1-like_a_solenoid_2"/>
</dbReference>
<evidence type="ECO:0000313" key="3">
    <source>
        <dbReference type="EMBL" id="KAF2324651.1"/>
    </source>
</evidence>
<dbReference type="InterPro" id="IPR044685">
    <property type="entry name" value="CPD1-like"/>
</dbReference>
<reference evidence="3 4" key="1">
    <citation type="journal article" date="2020" name="Mol. Plant">
        <title>The Chromosome-Based Rubber Tree Genome Provides New Insights into Spurge Genome Evolution and Rubber Biosynthesis.</title>
        <authorList>
            <person name="Liu J."/>
            <person name="Shi C."/>
            <person name="Shi C.C."/>
            <person name="Li W."/>
            <person name="Zhang Q.J."/>
            <person name="Zhang Y."/>
            <person name="Li K."/>
            <person name="Lu H.F."/>
            <person name="Shi C."/>
            <person name="Zhu S.T."/>
            <person name="Xiao Z.Y."/>
            <person name="Nan H."/>
            <person name="Yue Y."/>
            <person name="Zhu X.G."/>
            <person name="Wu Y."/>
            <person name="Hong X.N."/>
            <person name="Fan G.Y."/>
            <person name="Tong Y."/>
            <person name="Zhang D."/>
            <person name="Mao C.L."/>
            <person name="Liu Y.L."/>
            <person name="Hao S.J."/>
            <person name="Liu W.Q."/>
            <person name="Lv M.Q."/>
            <person name="Zhang H.B."/>
            <person name="Liu Y."/>
            <person name="Hu-Tang G.R."/>
            <person name="Wang J.P."/>
            <person name="Wang J.H."/>
            <person name="Sun Y.H."/>
            <person name="Ni S.B."/>
            <person name="Chen W.B."/>
            <person name="Zhang X.C."/>
            <person name="Jiao Y.N."/>
            <person name="Eichler E.E."/>
            <person name="Li G.H."/>
            <person name="Liu X."/>
            <person name="Gao L.Z."/>
        </authorList>
    </citation>
    <scope>NUCLEOTIDE SEQUENCE [LARGE SCALE GENOMIC DNA]</scope>
    <source>
        <strain evidence="4">cv. GT1</strain>
        <tissue evidence="3">Leaf</tissue>
    </source>
</reference>
<dbReference type="Proteomes" id="UP000467840">
    <property type="component" value="Chromosome 5"/>
</dbReference>
<name>A0A6A6NHM1_HEVBR</name>
<organism evidence="3 4">
    <name type="scientific">Hevea brasiliensis</name>
    <name type="common">Para rubber tree</name>
    <name type="synonym">Siphonia brasiliensis</name>
    <dbReference type="NCBI Taxonomy" id="3981"/>
    <lineage>
        <taxon>Eukaryota</taxon>
        <taxon>Viridiplantae</taxon>
        <taxon>Streptophyta</taxon>
        <taxon>Embryophyta</taxon>
        <taxon>Tracheophyta</taxon>
        <taxon>Spermatophyta</taxon>
        <taxon>Magnoliopsida</taxon>
        <taxon>eudicotyledons</taxon>
        <taxon>Gunneridae</taxon>
        <taxon>Pentapetalae</taxon>
        <taxon>rosids</taxon>
        <taxon>fabids</taxon>
        <taxon>Malpighiales</taxon>
        <taxon>Euphorbiaceae</taxon>
        <taxon>Crotonoideae</taxon>
        <taxon>Micrandreae</taxon>
        <taxon>Hevea</taxon>
    </lineage>
</organism>
<evidence type="ECO:0000256" key="1">
    <source>
        <dbReference type="SAM" id="MobiDB-lite"/>
    </source>
</evidence>
<evidence type="ECO:0000313" key="4">
    <source>
        <dbReference type="Proteomes" id="UP000467840"/>
    </source>
</evidence>
<dbReference type="EMBL" id="JAAGAX010000001">
    <property type="protein sequence ID" value="KAF2324651.1"/>
    <property type="molecule type" value="Genomic_DNA"/>
</dbReference>
<proteinExistence type="predicted"/>
<dbReference type="AlphaFoldDB" id="A0A6A6NHM1"/>
<dbReference type="GO" id="GO:0010020">
    <property type="term" value="P:chloroplast fission"/>
    <property type="evidence" value="ECO:0007669"/>
    <property type="project" value="TreeGrafter"/>
</dbReference>